<reference evidence="1" key="2">
    <citation type="journal article" date="2015" name="Data Brief">
        <title>Shoot transcriptome of the giant reed, Arundo donax.</title>
        <authorList>
            <person name="Barrero R.A."/>
            <person name="Guerrero F.D."/>
            <person name="Moolhuijzen P."/>
            <person name="Goolsby J.A."/>
            <person name="Tidwell J."/>
            <person name="Bellgard S.E."/>
            <person name="Bellgard M.I."/>
        </authorList>
    </citation>
    <scope>NUCLEOTIDE SEQUENCE</scope>
    <source>
        <tissue evidence="1">Shoot tissue taken approximately 20 cm above the soil surface</tissue>
    </source>
</reference>
<dbReference type="AlphaFoldDB" id="A0A0A9SKF6"/>
<evidence type="ECO:0000313" key="1">
    <source>
        <dbReference type="EMBL" id="JAD53470.1"/>
    </source>
</evidence>
<sequence>MLLVYAWLVYSTTVAPCGRSSCDARSTARCSSASSVLSDSMDSSTFLRRTNRNSGAALWNPVTRRTSPTRYRLSPA</sequence>
<organism evidence="1">
    <name type="scientific">Arundo donax</name>
    <name type="common">Giant reed</name>
    <name type="synonym">Donax arundinaceus</name>
    <dbReference type="NCBI Taxonomy" id="35708"/>
    <lineage>
        <taxon>Eukaryota</taxon>
        <taxon>Viridiplantae</taxon>
        <taxon>Streptophyta</taxon>
        <taxon>Embryophyta</taxon>
        <taxon>Tracheophyta</taxon>
        <taxon>Spermatophyta</taxon>
        <taxon>Magnoliopsida</taxon>
        <taxon>Liliopsida</taxon>
        <taxon>Poales</taxon>
        <taxon>Poaceae</taxon>
        <taxon>PACMAD clade</taxon>
        <taxon>Arundinoideae</taxon>
        <taxon>Arundineae</taxon>
        <taxon>Arundo</taxon>
    </lineage>
</organism>
<reference evidence="1" key="1">
    <citation type="submission" date="2014-09" db="EMBL/GenBank/DDBJ databases">
        <authorList>
            <person name="Magalhaes I.L.F."/>
            <person name="Oliveira U."/>
            <person name="Santos F.R."/>
            <person name="Vidigal T.H.D.A."/>
            <person name="Brescovit A.D."/>
            <person name="Santos A.J."/>
        </authorList>
    </citation>
    <scope>NUCLEOTIDE SEQUENCE</scope>
    <source>
        <tissue evidence="1">Shoot tissue taken approximately 20 cm above the soil surface</tissue>
    </source>
</reference>
<name>A0A0A9SKF6_ARUDO</name>
<protein>
    <submittedName>
        <fullName evidence="1">Uncharacterized protein</fullName>
    </submittedName>
</protein>
<dbReference type="EMBL" id="GBRH01244425">
    <property type="protein sequence ID" value="JAD53470.1"/>
    <property type="molecule type" value="Transcribed_RNA"/>
</dbReference>
<accession>A0A0A9SKF6</accession>
<proteinExistence type="predicted"/>